<evidence type="ECO:0000313" key="9">
    <source>
        <dbReference type="Proteomes" id="UP000740605"/>
    </source>
</evidence>
<evidence type="ECO:0000256" key="1">
    <source>
        <dbReference type="ARBA" id="ARBA00004141"/>
    </source>
</evidence>
<keyword evidence="9" id="KW-1185">Reference proteome</keyword>
<gene>
    <name evidence="8" type="ORF">J0P97_13425</name>
</gene>
<dbReference type="EMBL" id="JAFLHG010000013">
    <property type="protein sequence ID" value="MBT8799061.1"/>
    <property type="molecule type" value="Genomic_DNA"/>
</dbReference>
<keyword evidence="2 6" id="KW-0812">Transmembrane</keyword>
<feature type="region of interest" description="Disordered" evidence="5">
    <location>
        <begin position="1"/>
        <end position="20"/>
    </location>
</feature>
<organism evidence="8 9">
    <name type="scientific">Microbacterium flavum</name>
    <dbReference type="NCBI Taxonomy" id="415216"/>
    <lineage>
        <taxon>Bacteria</taxon>
        <taxon>Bacillati</taxon>
        <taxon>Actinomycetota</taxon>
        <taxon>Actinomycetes</taxon>
        <taxon>Micrococcales</taxon>
        <taxon>Microbacteriaceae</taxon>
        <taxon>Microbacterium</taxon>
    </lineage>
</organism>
<comment type="caution">
    <text evidence="8">The sequence shown here is derived from an EMBL/GenBank/DDBJ whole genome shotgun (WGS) entry which is preliminary data.</text>
</comment>
<name>A0ABS5XWY3_9MICO</name>
<dbReference type="Pfam" id="PF13515">
    <property type="entry name" value="FUSC_2"/>
    <property type="match status" value="1"/>
</dbReference>
<dbReference type="Proteomes" id="UP000740605">
    <property type="component" value="Unassembled WGS sequence"/>
</dbReference>
<evidence type="ECO:0000313" key="8">
    <source>
        <dbReference type="EMBL" id="MBT8799061.1"/>
    </source>
</evidence>
<feature type="transmembrane region" description="Helical" evidence="6">
    <location>
        <begin position="96"/>
        <end position="118"/>
    </location>
</feature>
<accession>A0ABS5XWY3</accession>
<protein>
    <submittedName>
        <fullName evidence="8">FUSC family protein</fullName>
    </submittedName>
</protein>
<evidence type="ECO:0000259" key="7">
    <source>
        <dbReference type="Pfam" id="PF13515"/>
    </source>
</evidence>
<evidence type="ECO:0000256" key="3">
    <source>
        <dbReference type="ARBA" id="ARBA00022989"/>
    </source>
</evidence>
<evidence type="ECO:0000256" key="4">
    <source>
        <dbReference type="ARBA" id="ARBA00023136"/>
    </source>
</evidence>
<feature type="transmembrane region" description="Helical" evidence="6">
    <location>
        <begin position="44"/>
        <end position="61"/>
    </location>
</feature>
<reference evidence="8 9" key="1">
    <citation type="submission" date="2021-03" db="EMBL/GenBank/DDBJ databases">
        <title>Microbacterium pauli sp. nov., isolated from microfiltered milk.</title>
        <authorList>
            <person name="Bellassi P."/>
            <person name="Fontana A."/>
            <person name="Callegari M.L."/>
            <person name="Lorenzo M."/>
            <person name="Cappa F."/>
        </authorList>
    </citation>
    <scope>NUCLEOTIDE SEQUENCE [LARGE SCALE GENOMIC DNA]</scope>
    <source>
        <strain evidence="8 9">DSM 18909</strain>
    </source>
</reference>
<proteinExistence type="predicted"/>
<feature type="transmembrane region" description="Helical" evidence="6">
    <location>
        <begin position="138"/>
        <end position="156"/>
    </location>
</feature>
<comment type="subcellular location">
    <subcellularLocation>
        <location evidence="1">Membrane</location>
        <topology evidence="1">Multi-pass membrane protein</topology>
    </subcellularLocation>
</comment>
<dbReference type="InterPro" id="IPR049453">
    <property type="entry name" value="Memb_transporter_dom"/>
</dbReference>
<evidence type="ECO:0000256" key="6">
    <source>
        <dbReference type="SAM" id="Phobius"/>
    </source>
</evidence>
<sequence>MSASGPAPSPDGRPGARTDTRAVPIGWRGRLSPRPGLERVRDSLGAIAQIVIAATAGFAFAHYVLGHPAPLLAATVTISSLGLVRDARPRRVLETVVGMILGILIAELIVAAAGIGWWQLGLTLTASLLVARFFSPQPAFAVAAAIQAAIVMVIPASVPFLRLIDGVIGGVAALLVTALVPRSPLRALIAGGTQVFAEFDSAVATLVQGLRRGDRGRAERGLEKARALQAPIDAWRTELESAAAIARLSPFLRRQRAEFDRQERIRGQLDLASRNLRVIGRRVVYLCDDGVARPIPAGLLAELGAGARLIADALGDISYEPAAREAVRSVAARLDPGALASGSSSVDLNLIGALRPLAVDLMTAAGTPAADARAALPRA</sequence>
<feature type="domain" description="Integral membrane bound transporter" evidence="7">
    <location>
        <begin position="60"/>
        <end position="176"/>
    </location>
</feature>
<evidence type="ECO:0000256" key="5">
    <source>
        <dbReference type="SAM" id="MobiDB-lite"/>
    </source>
</evidence>
<feature type="transmembrane region" description="Helical" evidence="6">
    <location>
        <begin position="163"/>
        <end position="181"/>
    </location>
</feature>
<evidence type="ECO:0000256" key="2">
    <source>
        <dbReference type="ARBA" id="ARBA00022692"/>
    </source>
</evidence>
<keyword evidence="3 6" id="KW-1133">Transmembrane helix</keyword>
<keyword evidence="4 6" id="KW-0472">Membrane</keyword>